<gene>
    <name evidence="2" type="ORF">JCM31826_05170</name>
</gene>
<protein>
    <recommendedName>
        <fullName evidence="4">Helix-hairpin-helix domain-containing protein</fullName>
    </recommendedName>
</protein>
<dbReference type="Proteomes" id="UP000286715">
    <property type="component" value="Unassembled WGS sequence"/>
</dbReference>
<feature type="chain" id="PRO_5019254680" description="Helix-hairpin-helix domain-containing protein" evidence="1">
    <location>
        <begin position="20"/>
        <end position="688"/>
    </location>
</feature>
<keyword evidence="1" id="KW-0732">Signal</keyword>
<sequence>MVKRIFLFLFIVTLHFSSAQVELNELEQETEAIAEQLGDEADLIQLAENLDYYRENKINLNTATKEVLAQLGFLNAFQIYNLLEHRRKYGRIVTFYELEYLNGFDASVLQKLELFTYLGPTEGRKHSLKDYLTKGRHLTLIRAQWGLEERKGFELRRRVAGGDTTISSYFVGDPYRTFVRHRYVYANQFSIGLTGEKDAGEPFVWEPGQRGFDFYSGHIALMRQKRLKTFILGDYQIQFGQGLVLWSSLAFRKSPAVLNIQRFGRGFIPYNGLDENRFLRGAAATYSFGKVDLSVFYSSKRMSSAISTIENEESGETFDEAGSIRLSGLHRTPSERAARNTLSIESYGAHVTSDFSSVRVGGTVVEHRFNPPLASSTQLYQKYNLQGSSVRNASIDYQILLPSVQVFGELATNSFGGYAMTHGAYLSAGSKFTYALLYRYFHKEYAALFNAPFAEGTGRDAERGFYTGFRWEAAPRLYINAFADLYQFDWPRYDVNQPSRGRDVFLQAEYLANRRYNMYIRVRSEDRLVNGPDEFVVRPIAEEGRRSFRFHQNMVPSKNFSLASRIEYVLFESYNGTSSGWLLFQDIRYMPSTIPLKWTFRLAVYDTDDYNSRIYAFENDVLYSFSVPALYDRGVRSYLLVEYTYGRATIWLRYAVTRFSDRFTVSSGLQEINGNRSSEIKVQCRLKL</sequence>
<evidence type="ECO:0008006" key="4">
    <source>
        <dbReference type="Google" id="ProtNLM"/>
    </source>
</evidence>
<keyword evidence="3" id="KW-1185">Reference proteome</keyword>
<evidence type="ECO:0000256" key="1">
    <source>
        <dbReference type="SAM" id="SignalP"/>
    </source>
</evidence>
<dbReference type="RefSeq" id="WP_124397088.1">
    <property type="nucleotide sequence ID" value="NZ_BHZE01000003.1"/>
</dbReference>
<dbReference type="InterPro" id="IPR010994">
    <property type="entry name" value="RuvA_2-like"/>
</dbReference>
<accession>A0A401XJ27</accession>
<reference evidence="2 3" key="1">
    <citation type="submission" date="2018-11" db="EMBL/GenBank/DDBJ databases">
        <title>Schleiferia aggregans sp. nov., a moderately thermophilic heterotrophic bacterium isolated from microbial mats at a terrestrial hot spring.</title>
        <authorList>
            <person name="Iino T."/>
            <person name="Ohkuma M."/>
            <person name="Haruta S."/>
        </authorList>
    </citation>
    <scope>NUCLEOTIDE SEQUENCE [LARGE SCALE GENOMIC DNA]</scope>
    <source>
        <strain evidence="2 3">LA</strain>
    </source>
</reference>
<comment type="caution">
    <text evidence="2">The sequence shown here is derived from an EMBL/GenBank/DDBJ whole genome shotgun (WGS) entry which is preliminary data.</text>
</comment>
<feature type="signal peptide" evidence="1">
    <location>
        <begin position="1"/>
        <end position="19"/>
    </location>
</feature>
<organism evidence="2 3">
    <name type="scientific">Thermaurantimonas aggregans</name>
    <dbReference type="NCBI Taxonomy" id="2173829"/>
    <lineage>
        <taxon>Bacteria</taxon>
        <taxon>Pseudomonadati</taxon>
        <taxon>Bacteroidota</taxon>
        <taxon>Flavobacteriia</taxon>
        <taxon>Flavobacteriales</taxon>
        <taxon>Schleiferiaceae</taxon>
        <taxon>Thermaurantimonas</taxon>
    </lineage>
</organism>
<name>A0A401XJ27_9FLAO</name>
<evidence type="ECO:0000313" key="3">
    <source>
        <dbReference type="Proteomes" id="UP000286715"/>
    </source>
</evidence>
<dbReference type="SUPFAM" id="SSF47781">
    <property type="entry name" value="RuvA domain 2-like"/>
    <property type="match status" value="1"/>
</dbReference>
<evidence type="ECO:0000313" key="2">
    <source>
        <dbReference type="EMBL" id="GCD77035.1"/>
    </source>
</evidence>
<dbReference type="EMBL" id="BHZE01000003">
    <property type="protein sequence ID" value="GCD77035.1"/>
    <property type="molecule type" value="Genomic_DNA"/>
</dbReference>
<dbReference type="AlphaFoldDB" id="A0A401XJ27"/>
<proteinExistence type="predicted"/>